<comment type="caution">
    <text evidence="9">The sequence shown here is derived from an EMBL/GenBank/DDBJ whole genome shotgun (WGS) entry which is preliminary data.</text>
</comment>
<dbReference type="InterPro" id="IPR005939">
    <property type="entry name" value="BLH_phosphatase-like"/>
</dbReference>
<keyword evidence="2" id="KW-0285">Flavoprotein</keyword>
<evidence type="ECO:0000313" key="10">
    <source>
        <dbReference type="Proteomes" id="UP001176960"/>
    </source>
</evidence>
<dbReference type="InterPro" id="IPR015904">
    <property type="entry name" value="Sulphide_quinone_reductase"/>
</dbReference>
<reference evidence="9" key="1">
    <citation type="submission" date="2023-03" db="EMBL/GenBank/DDBJ databases">
        <authorList>
            <person name="Cleenwerck I."/>
        </authorList>
    </citation>
    <scope>NUCLEOTIDE SEQUENCE</scope>
    <source>
        <strain evidence="9">LMG 32879</strain>
    </source>
</reference>
<dbReference type="PANTHER" id="PTHR10632">
    <property type="entry name" value="SULFIDE:QUINONE OXIDOREDUCTASE"/>
    <property type="match status" value="1"/>
</dbReference>
<dbReference type="GO" id="GO:0016787">
    <property type="term" value="F:hydrolase activity"/>
    <property type="evidence" value="ECO:0007669"/>
    <property type="project" value="InterPro"/>
</dbReference>
<feature type="domain" description="FAD/NAD(P)-binding" evidence="8">
    <location>
        <begin position="121"/>
        <end position="241"/>
    </location>
</feature>
<evidence type="ECO:0000256" key="6">
    <source>
        <dbReference type="ARBA" id="ARBA00023002"/>
    </source>
</evidence>
<comment type="cofactor">
    <cofactor evidence="1">
        <name>FAD</name>
        <dbReference type="ChEBI" id="CHEBI:57692"/>
    </cofactor>
</comment>
<name>A0AA35Y2Q7_9PROT</name>
<dbReference type="Gene3D" id="3.50.50.60">
    <property type="entry name" value="FAD/NAD(P)-binding domain"/>
    <property type="match status" value="2"/>
</dbReference>
<evidence type="ECO:0000256" key="5">
    <source>
        <dbReference type="ARBA" id="ARBA00022946"/>
    </source>
</evidence>
<accession>A0AA35Y2Q7</accession>
<keyword evidence="10" id="KW-1185">Reference proteome</keyword>
<dbReference type="Proteomes" id="UP001176960">
    <property type="component" value="Unassembled WGS sequence"/>
</dbReference>
<dbReference type="GO" id="GO:0071949">
    <property type="term" value="F:FAD binding"/>
    <property type="evidence" value="ECO:0007669"/>
    <property type="project" value="TreeGrafter"/>
</dbReference>
<keyword evidence="9" id="KW-0808">Transferase</keyword>
<dbReference type="GO" id="GO:0048038">
    <property type="term" value="F:quinone binding"/>
    <property type="evidence" value="ECO:0007669"/>
    <property type="project" value="UniProtKB-KW"/>
</dbReference>
<dbReference type="InterPro" id="IPR023753">
    <property type="entry name" value="FAD/NAD-binding_dom"/>
</dbReference>
<dbReference type="FunFam" id="3.50.50.60:FF:000034">
    <property type="entry name" value="sulfide:quinone oxidoreductase, mitochondrial"/>
    <property type="match status" value="1"/>
</dbReference>
<dbReference type="SUPFAM" id="SSF52799">
    <property type="entry name" value="(Phosphotyrosine protein) phosphatases II"/>
    <property type="match status" value="1"/>
</dbReference>
<keyword evidence="3" id="KW-0874">Quinone</keyword>
<dbReference type="GO" id="GO:0016740">
    <property type="term" value="F:transferase activity"/>
    <property type="evidence" value="ECO:0007669"/>
    <property type="project" value="UniProtKB-KW"/>
</dbReference>
<dbReference type="EMBL" id="CATKSH010000004">
    <property type="protein sequence ID" value="CAI9120081.1"/>
    <property type="molecule type" value="Genomic_DNA"/>
</dbReference>
<organism evidence="9 10">
    <name type="scientific">Brytella acorum</name>
    <dbReference type="NCBI Taxonomy" id="2959299"/>
    <lineage>
        <taxon>Bacteria</taxon>
        <taxon>Pseudomonadati</taxon>
        <taxon>Pseudomonadota</taxon>
        <taxon>Alphaproteobacteria</taxon>
        <taxon>Acetobacterales</taxon>
        <taxon>Acetobacteraceae</taxon>
        <taxon>Brytella</taxon>
    </lineage>
</organism>
<protein>
    <submittedName>
        <fullName evidence="9">TIGR01244 family sulfur transferase</fullName>
    </submittedName>
</protein>
<dbReference type="Pfam" id="PF04273">
    <property type="entry name" value="BLH_phosphatase"/>
    <property type="match status" value="1"/>
</dbReference>
<gene>
    <name evidence="9" type="ORF">LMG32879_000910</name>
</gene>
<dbReference type="PANTHER" id="PTHR10632:SF2">
    <property type="entry name" value="SULFIDE:QUINONE OXIDOREDUCTASE, MITOCHONDRIAL"/>
    <property type="match status" value="1"/>
</dbReference>
<dbReference type="AlphaFoldDB" id="A0AA35Y2Q7"/>
<evidence type="ECO:0000313" key="9">
    <source>
        <dbReference type="EMBL" id="CAI9120081.1"/>
    </source>
</evidence>
<dbReference type="Pfam" id="PF07992">
    <property type="entry name" value="Pyr_redox_2"/>
    <property type="match status" value="1"/>
</dbReference>
<dbReference type="RefSeq" id="WP_289841879.1">
    <property type="nucleotide sequence ID" value="NZ_CATKSH010000004.1"/>
</dbReference>
<dbReference type="InterPro" id="IPR036188">
    <property type="entry name" value="FAD/NAD-bd_sf"/>
</dbReference>
<dbReference type="InterPro" id="IPR029021">
    <property type="entry name" value="Prot-tyrosine_phosphatase-like"/>
</dbReference>
<dbReference type="GO" id="GO:0070224">
    <property type="term" value="F:sulfide:quinone oxidoreductase activity"/>
    <property type="evidence" value="ECO:0007669"/>
    <property type="project" value="TreeGrafter"/>
</dbReference>
<dbReference type="GO" id="GO:0070221">
    <property type="term" value="P:sulfide oxidation, using sulfide:quinone oxidoreductase"/>
    <property type="evidence" value="ECO:0007669"/>
    <property type="project" value="TreeGrafter"/>
</dbReference>
<evidence type="ECO:0000256" key="3">
    <source>
        <dbReference type="ARBA" id="ARBA00022719"/>
    </source>
</evidence>
<evidence type="ECO:0000256" key="2">
    <source>
        <dbReference type="ARBA" id="ARBA00022630"/>
    </source>
</evidence>
<dbReference type="NCBIfam" id="TIGR01244">
    <property type="entry name" value="TIGR01244 family sulfur transferase"/>
    <property type="match status" value="1"/>
</dbReference>
<keyword evidence="4" id="KW-0274">FAD</keyword>
<keyword evidence="5" id="KW-0809">Transit peptide</keyword>
<evidence type="ECO:0000256" key="1">
    <source>
        <dbReference type="ARBA" id="ARBA00001974"/>
    </source>
</evidence>
<evidence type="ECO:0000256" key="4">
    <source>
        <dbReference type="ARBA" id="ARBA00022827"/>
    </source>
</evidence>
<evidence type="ECO:0000259" key="7">
    <source>
        <dbReference type="Pfam" id="PF04273"/>
    </source>
</evidence>
<dbReference type="SUPFAM" id="SSF51905">
    <property type="entry name" value="FAD/NAD(P)-binding domain"/>
    <property type="match status" value="1"/>
</dbReference>
<evidence type="ECO:0000259" key="8">
    <source>
        <dbReference type="Pfam" id="PF07992"/>
    </source>
</evidence>
<dbReference type="Gene3D" id="3.90.190.10">
    <property type="entry name" value="Protein tyrosine phosphatase superfamily"/>
    <property type="match status" value="1"/>
</dbReference>
<feature type="domain" description="Beta-lactamase hydrolase-like protein phosphatase-like" evidence="7">
    <location>
        <begin position="3"/>
        <end position="108"/>
    </location>
</feature>
<sequence length="525" mass="56831">MTFKFLDDRFATSGQVTKDDLPKIQQAGIAGIICVRPDNEEAGQPSAAEIGVEAEALGLAFVSIPVKSGVTPSPESVHAMRRALDTIQGKILAYCRSGARASMLYELARKSESVKSETRRFDVVIAGGGAAGIATAASLLKRRPGTTVAIIDPATEHYYQPGWTLVGAGVFTPEQTRRSEVTLIPQAANWIRETVTGFDPEHNQVRLGDGSSVEYTTLVVALGIKLDWAGIEGLVDTLGKNGVTSNYRYDLAPYTWKLVQGLNSGTAIFTQPPMPIKCAGAPQKAAYLSCDAWRRRGVKDAISVEFDTCTPGLFGVAAFVPALMAYIRRYNIAFNPKTRLVKVDGASRIATFEKTTDSGTETIERKFDMLHVVPPQAPPDVVRDSKLADAAGWVSVDPTTLRHTAYANVFALGDCAGTSNAKTAAAVRKQAPVVAYNVAATLDHRAVGAEYDGYGACPLTVERGKIVLAEFAYNGALTPTLPKWLLDGQKPTWLAWFLKEKIMPLLYWDFMLRGREIMVKPKVKA</sequence>
<proteinExistence type="predicted"/>
<keyword evidence="6" id="KW-0560">Oxidoreductase</keyword>